<dbReference type="InterPro" id="IPR002068">
    <property type="entry name" value="A-crystallin/Hsp20_dom"/>
</dbReference>
<comment type="similarity">
    <text evidence="1 2">Belongs to the small heat shock protein (HSP20) family.</text>
</comment>
<dbReference type="InterPro" id="IPR008978">
    <property type="entry name" value="HSP20-like_chaperone"/>
</dbReference>
<sequence>MSLIKFNRRPWANLLPQEFFNTNEFFTDRRWWDIMEEPAMNIKELKDGFEIELAAPGYSKKDFEIEIDNGCLNISAQNSSSKEREEENYSRREFSYTSFKKSLQLPENVLDEEIKATYKDGILTCILSKKEGNKTNKPKKIEIS</sequence>
<dbReference type="InterPro" id="IPR031107">
    <property type="entry name" value="Small_HSP"/>
</dbReference>
<feature type="domain" description="SHSP" evidence="3">
    <location>
        <begin position="30"/>
        <end position="144"/>
    </location>
</feature>
<accession>A0A1M6JBG5</accession>
<dbReference type="RefSeq" id="WP_072765094.1">
    <property type="nucleotide sequence ID" value="NZ_FQYX01000021.1"/>
</dbReference>
<evidence type="ECO:0000313" key="4">
    <source>
        <dbReference type="EMBL" id="SHJ44015.1"/>
    </source>
</evidence>
<dbReference type="Pfam" id="PF00011">
    <property type="entry name" value="HSP20"/>
    <property type="match status" value="1"/>
</dbReference>
<dbReference type="OrthoDB" id="9814487at2"/>
<name>A0A1M6JBG5_9FLAO</name>
<keyword evidence="5" id="KW-1185">Reference proteome</keyword>
<gene>
    <name evidence="4" type="ORF">SAMN04487911_12137</name>
</gene>
<dbReference type="CDD" id="cd06464">
    <property type="entry name" value="ACD_sHsps-like"/>
    <property type="match status" value="1"/>
</dbReference>
<dbReference type="Proteomes" id="UP000184231">
    <property type="component" value="Unassembled WGS sequence"/>
</dbReference>
<dbReference type="AlphaFoldDB" id="A0A1M6JBG5"/>
<dbReference type="EMBL" id="FQYX01000021">
    <property type="protein sequence ID" value="SHJ44015.1"/>
    <property type="molecule type" value="Genomic_DNA"/>
</dbReference>
<evidence type="ECO:0000313" key="5">
    <source>
        <dbReference type="Proteomes" id="UP000184231"/>
    </source>
</evidence>
<evidence type="ECO:0000256" key="1">
    <source>
        <dbReference type="PROSITE-ProRule" id="PRU00285"/>
    </source>
</evidence>
<dbReference type="STRING" id="558155.SAMN04487911_12137"/>
<dbReference type="PANTHER" id="PTHR11527">
    <property type="entry name" value="HEAT-SHOCK PROTEIN 20 FAMILY MEMBER"/>
    <property type="match status" value="1"/>
</dbReference>
<evidence type="ECO:0000259" key="3">
    <source>
        <dbReference type="PROSITE" id="PS01031"/>
    </source>
</evidence>
<protein>
    <submittedName>
        <fullName evidence="4">HSP20 family protein</fullName>
    </submittedName>
</protein>
<dbReference type="PROSITE" id="PS01031">
    <property type="entry name" value="SHSP"/>
    <property type="match status" value="1"/>
</dbReference>
<proteinExistence type="inferred from homology"/>
<dbReference type="SUPFAM" id="SSF49764">
    <property type="entry name" value="HSP20-like chaperones"/>
    <property type="match status" value="1"/>
</dbReference>
<organism evidence="4 5">
    <name type="scientific">Arenibacter nanhaiticus</name>
    <dbReference type="NCBI Taxonomy" id="558155"/>
    <lineage>
        <taxon>Bacteria</taxon>
        <taxon>Pseudomonadati</taxon>
        <taxon>Bacteroidota</taxon>
        <taxon>Flavobacteriia</taxon>
        <taxon>Flavobacteriales</taxon>
        <taxon>Flavobacteriaceae</taxon>
        <taxon>Arenibacter</taxon>
    </lineage>
</organism>
<dbReference type="Gene3D" id="2.60.40.790">
    <property type="match status" value="1"/>
</dbReference>
<evidence type="ECO:0000256" key="2">
    <source>
        <dbReference type="RuleBase" id="RU003616"/>
    </source>
</evidence>
<reference evidence="4 5" key="1">
    <citation type="submission" date="2016-11" db="EMBL/GenBank/DDBJ databases">
        <authorList>
            <person name="Jaros S."/>
            <person name="Januszkiewicz K."/>
            <person name="Wedrychowicz H."/>
        </authorList>
    </citation>
    <scope>NUCLEOTIDE SEQUENCE [LARGE SCALE GENOMIC DNA]</scope>
    <source>
        <strain evidence="4 5">CGMCC 1.8863</strain>
    </source>
</reference>